<feature type="transmembrane region" description="Helical" evidence="5">
    <location>
        <begin position="314"/>
        <end position="335"/>
    </location>
</feature>
<comment type="caution">
    <text evidence="7">The sequence shown here is derived from an EMBL/GenBank/DDBJ whole genome shotgun (WGS) entry which is preliminary data.</text>
</comment>
<name>A0A267GC34_9PLAT</name>
<evidence type="ECO:0000256" key="2">
    <source>
        <dbReference type="ARBA" id="ARBA00022692"/>
    </source>
</evidence>
<proteinExistence type="predicted"/>
<feature type="transmembrane region" description="Helical" evidence="5">
    <location>
        <begin position="226"/>
        <end position="242"/>
    </location>
</feature>
<protein>
    <recommendedName>
        <fullName evidence="6">Major facilitator superfamily (MFS) profile domain-containing protein</fullName>
    </recommendedName>
</protein>
<feature type="transmembrane region" description="Helical" evidence="5">
    <location>
        <begin position="192"/>
        <end position="214"/>
    </location>
</feature>
<dbReference type="EMBL" id="NIVC01000441">
    <property type="protein sequence ID" value="PAA82914.1"/>
    <property type="molecule type" value="Genomic_DNA"/>
</dbReference>
<feature type="domain" description="Major facilitator superfamily (MFS) profile" evidence="6">
    <location>
        <begin position="1"/>
        <end position="342"/>
    </location>
</feature>
<evidence type="ECO:0000256" key="3">
    <source>
        <dbReference type="ARBA" id="ARBA00022989"/>
    </source>
</evidence>
<feature type="transmembrane region" description="Helical" evidence="5">
    <location>
        <begin position="79"/>
        <end position="105"/>
    </location>
</feature>
<keyword evidence="4 5" id="KW-0472">Membrane</keyword>
<evidence type="ECO:0000256" key="5">
    <source>
        <dbReference type="SAM" id="Phobius"/>
    </source>
</evidence>
<dbReference type="Pfam" id="PF00083">
    <property type="entry name" value="Sugar_tr"/>
    <property type="match status" value="1"/>
</dbReference>
<evidence type="ECO:0000256" key="1">
    <source>
        <dbReference type="ARBA" id="ARBA00004141"/>
    </source>
</evidence>
<keyword evidence="2 5" id="KW-0812">Transmembrane</keyword>
<comment type="subcellular location">
    <subcellularLocation>
        <location evidence="1">Membrane</location>
        <topology evidence="1">Multi-pass membrane protein</topology>
    </subcellularLocation>
</comment>
<evidence type="ECO:0000256" key="4">
    <source>
        <dbReference type="ARBA" id="ARBA00023136"/>
    </source>
</evidence>
<sequence>MLLASVTASFSVSVHMFAAVLFVRTFLVKGLLVVALCLTIEGVDRQHRNSLAYLRNMLRPASQVLIAGLAYWLRDWRRLILVSVAPQLLLIVIFFFIAESPVWLASQPGRLSQLRQYAARANQINGGSATQADIDSLEVDESKSSSKSKAAALGLVAKLPRLRFITTNFLLLVFSGLSNSAILFNAEKLSGSFYLNFALLGVSNAVSYLLGWLLADRLGIVRLIRIDILLGAVAMATVAAVQTAGPELGLIVTVATQVGKIFLLNANNSVQIYGTQVFPTVARNLATGVIGVAVSLGSLLAPFLLYIGETGNSWLAFLPFLLIAGLLLCGLLLTLTLPPVPDRLLVTFEDFDSFLAAPAAGRQCCGVFYCGGAGPQVAPIEIPMAPTGGAGAQAAPNKL</sequence>
<feature type="transmembrane region" description="Helical" evidence="5">
    <location>
        <begin position="285"/>
        <end position="308"/>
    </location>
</feature>
<reference evidence="7 8" key="1">
    <citation type="submission" date="2017-06" db="EMBL/GenBank/DDBJ databases">
        <title>A platform for efficient transgenesis in Macrostomum lignano, a flatworm model organism for stem cell research.</title>
        <authorList>
            <person name="Berezikov E."/>
        </authorList>
    </citation>
    <scope>NUCLEOTIDE SEQUENCE [LARGE SCALE GENOMIC DNA]</scope>
    <source>
        <strain evidence="7">DV1</strain>
        <tissue evidence="7">Whole organism</tissue>
    </source>
</reference>
<dbReference type="OrthoDB" id="5141738at2759"/>
<dbReference type="PROSITE" id="PS50850">
    <property type="entry name" value="MFS"/>
    <property type="match status" value="1"/>
</dbReference>
<dbReference type="PANTHER" id="PTHR24064">
    <property type="entry name" value="SOLUTE CARRIER FAMILY 22 MEMBER"/>
    <property type="match status" value="1"/>
</dbReference>
<dbReference type="GO" id="GO:0022857">
    <property type="term" value="F:transmembrane transporter activity"/>
    <property type="evidence" value="ECO:0007669"/>
    <property type="project" value="InterPro"/>
</dbReference>
<keyword evidence="8" id="KW-1185">Reference proteome</keyword>
<feature type="transmembrane region" description="Helical" evidence="5">
    <location>
        <begin position="168"/>
        <end position="186"/>
    </location>
</feature>
<dbReference type="STRING" id="282301.A0A267GC34"/>
<accession>A0A267GC34</accession>
<dbReference type="GO" id="GO:0016020">
    <property type="term" value="C:membrane"/>
    <property type="evidence" value="ECO:0007669"/>
    <property type="project" value="UniProtKB-SubCell"/>
</dbReference>
<evidence type="ECO:0000313" key="8">
    <source>
        <dbReference type="Proteomes" id="UP000215902"/>
    </source>
</evidence>
<dbReference type="Proteomes" id="UP000215902">
    <property type="component" value="Unassembled WGS sequence"/>
</dbReference>
<dbReference type="InterPro" id="IPR005828">
    <property type="entry name" value="MFS_sugar_transport-like"/>
</dbReference>
<dbReference type="Gene3D" id="1.20.1250.20">
    <property type="entry name" value="MFS general substrate transporter like domains"/>
    <property type="match status" value="1"/>
</dbReference>
<dbReference type="AlphaFoldDB" id="A0A267GC34"/>
<dbReference type="InterPro" id="IPR036259">
    <property type="entry name" value="MFS_trans_sf"/>
</dbReference>
<organism evidence="7 8">
    <name type="scientific">Macrostomum lignano</name>
    <dbReference type="NCBI Taxonomy" id="282301"/>
    <lineage>
        <taxon>Eukaryota</taxon>
        <taxon>Metazoa</taxon>
        <taxon>Spiralia</taxon>
        <taxon>Lophotrochozoa</taxon>
        <taxon>Platyhelminthes</taxon>
        <taxon>Rhabditophora</taxon>
        <taxon>Macrostomorpha</taxon>
        <taxon>Macrostomida</taxon>
        <taxon>Macrostomidae</taxon>
        <taxon>Macrostomum</taxon>
    </lineage>
</organism>
<feature type="transmembrane region" description="Helical" evidence="5">
    <location>
        <begin position="248"/>
        <end position="264"/>
    </location>
</feature>
<feature type="transmembrane region" description="Helical" evidence="5">
    <location>
        <begin position="12"/>
        <end position="40"/>
    </location>
</feature>
<dbReference type="SUPFAM" id="SSF103473">
    <property type="entry name" value="MFS general substrate transporter"/>
    <property type="match status" value="1"/>
</dbReference>
<dbReference type="InterPro" id="IPR020846">
    <property type="entry name" value="MFS_dom"/>
</dbReference>
<keyword evidence="3 5" id="KW-1133">Transmembrane helix</keyword>
<gene>
    <name evidence="7" type="ORF">BOX15_Mlig028548g1</name>
</gene>
<evidence type="ECO:0000313" key="7">
    <source>
        <dbReference type="EMBL" id="PAA82914.1"/>
    </source>
</evidence>
<evidence type="ECO:0000259" key="6">
    <source>
        <dbReference type="PROSITE" id="PS50850"/>
    </source>
</evidence>